<keyword evidence="1" id="KW-0812">Transmembrane</keyword>
<name>A0AAV1Z0V6_9ARAC</name>
<dbReference type="AlphaFoldDB" id="A0AAV1Z0V6"/>
<feature type="non-terminal residue" evidence="2">
    <location>
        <position position="1"/>
    </location>
</feature>
<proteinExistence type="predicted"/>
<evidence type="ECO:0000256" key="1">
    <source>
        <dbReference type="SAM" id="Phobius"/>
    </source>
</evidence>
<protein>
    <submittedName>
        <fullName evidence="2">Uncharacterized protein</fullName>
    </submittedName>
</protein>
<dbReference type="EMBL" id="CAXIEN010000016">
    <property type="protein sequence ID" value="CAL1265131.1"/>
    <property type="molecule type" value="Genomic_DNA"/>
</dbReference>
<keyword evidence="1" id="KW-1133">Transmembrane helix</keyword>
<reference evidence="2 3" key="1">
    <citation type="submission" date="2024-04" db="EMBL/GenBank/DDBJ databases">
        <authorList>
            <person name="Rising A."/>
            <person name="Reimegard J."/>
            <person name="Sonavane S."/>
            <person name="Akerstrom W."/>
            <person name="Nylinder S."/>
            <person name="Hedman E."/>
            <person name="Kallberg Y."/>
        </authorList>
    </citation>
    <scope>NUCLEOTIDE SEQUENCE [LARGE SCALE GENOMIC DNA]</scope>
</reference>
<organism evidence="2 3">
    <name type="scientific">Larinioides sclopetarius</name>
    <dbReference type="NCBI Taxonomy" id="280406"/>
    <lineage>
        <taxon>Eukaryota</taxon>
        <taxon>Metazoa</taxon>
        <taxon>Ecdysozoa</taxon>
        <taxon>Arthropoda</taxon>
        <taxon>Chelicerata</taxon>
        <taxon>Arachnida</taxon>
        <taxon>Araneae</taxon>
        <taxon>Araneomorphae</taxon>
        <taxon>Entelegynae</taxon>
        <taxon>Araneoidea</taxon>
        <taxon>Araneidae</taxon>
        <taxon>Larinioides</taxon>
    </lineage>
</organism>
<keyword evidence="3" id="KW-1185">Reference proteome</keyword>
<feature type="transmembrane region" description="Helical" evidence="1">
    <location>
        <begin position="12"/>
        <end position="31"/>
    </location>
</feature>
<accession>A0AAV1Z0V6</accession>
<gene>
    <name evidence="2" type="ORF">LARSCL_LOCUS2355</name>
</gene>
<evidence type="ECO:0000313" key="2">
    <source>
        <dbReference type="EMBL" id="CAL1265131.1"/>
    </source>
</evidence>
<keyword evidence="1" id="KW-0472">Membrane</keyword>
<sequence>KLDSRSCIRWRVSFHVFNIRHCLLVILSYFYEFRSDLTGFFKTFYRNLPCFIFNSIN</sequence>
<comment type="caution">
    <text evidence="2">The sequence shown here is derived from an EMBL/GenBank/DDBJ whole genome shotgun (WGS) entry which is preliminary data.</text>
</comment>
<evidence type="ECO:0000313" key="3">
    <source>
        <dbReference type="Proteomes" id="UP001497382"/>
    </source>
</evidence>
<dbReference type="Proteomes" id="UP001497382">
    <property type="component" value="Unassembled WGS sequence"/>
</dbReference>